<dbReference type="PANTHER" id="PTHR10151:SF120">
    <property type="entry name" value="BIS(5'-ADENOSYL)-TRIPHOSPHATASE"/>
    <property type="match status" value="1"/>
</dbReference>
<evidence type="ECO:0000313" key="2">
    <source>
        <dbReference type="Proteomes" id="UP000320176"/>
    </source>
</evidence>
<dbReference type="GO" id="GO:0016787">
    <property type="term" value="F:hydrolase activity"/>
    <property type="evidence" value="ECO:0007669"/>
    <property type="project" value="UniProtKB-ARBA"/>
</dbReference>
<evidence type="ECO:0000313" key="1">
    <source>
        <dbReference type="EMBL" id="TWU08476.1"/>
    </source>
</evidence>
<dbReference type="AlphaFoldDB" id="A0A5C6BB37"/>
<dbReference type="PANTHER" id="PTHR10151">
    <property type="entry name" value="ECTONUCLEOTIDE PYROPHOSPHATASE/PHOSPHODIESTERASE"/>
    <property type="match status" value="1"/>
</dbReference>
<accession>A0A5C6BB37</accession>
<dbReference type="InterPro" id="IPR017850">
    <property type="entry name" value="Alkaline_phosphatase_core_sf"/>
</dbReference>
<organism evidence="1 2">
    <name type="scientific">Stieleria varia</name>
    <dbReference type="NCBI Taxonomy" id="2528005"/>
    <lineage>
        <taxon>Bacteria</taxon>
        <taxon>Pseudomonadati</taxon>
        <taxon>Planctomycetota</taxon>
        <taxon>Planctomycetia</taxon>
        <taxon>Pirellulales</taxon>
        <taxon>Pirellulaceae</taxon>
        <taxon>Stieleria</taxon>
    </lineage>
</organism>
<comment type="caution">
    <text evidence="1">The sequence shown here is derived from an EMBL/GenBank/DDBJ whole genome shotgun (WGS) entry which is preliminary data.</text>
</comment>
<reference evidence="1 2" key="1">
    <citation type="submission" date="2019-02" db="EMBL/GenBank/DDBJ databases">
        <title>Deep-cultivation of Planctomycetes and their phenomic and genomic characterization uncovers novel biology.</title>
        <authorList>
            <person name="Wiegand S."/>
            <person name="Jogler M."/>
            <person name="Boedeker C."/>
            <person name="Pinto D."/>
            <person name="Vollmers J."/>
            <person name="Rivas-Marin E."/>
            <person name="Kohn T."/>
            <person name="Peeters S.H."/>
            <person name="Heuer A."/>
            <person name="Rast P."/>
            <person name="Oberbeckmann S."/>
            <person name="Bunk B."/>
            <person name="Jeske O."/>
            <person name="Meyerdierks A."/>
            <person name="Storesund J.E."/>
            <person name="Kallscheuer N."/>
            <person name="Luecker S."/>
            <person name="Lage O.M."/>
            <person name="Pohl T."/>
            <person name="Merkel B.J."/>
            <person name="Hornburger P."/>
            <person name="Mueller R.-W."/>
            <person name="Bruemmer F."/>
            <person name="Labrenz M."/>
            <person name="Spormann A.M."/>
            <person name="Op Den Camp H."/>
            <person name="Overmann J."/>
            <person name="Amann R."/>
            <person name="Jetten M.S.M."/>
            <person name="Mascher T."/>
            <person name="Medema M.H."/>
            <person name="Devos D.P."/>
            <person name="Kaster A.-K."/>
            <person name="Ovreas L."/>
            <person name="Rohde M."/>
            <person name="Galperin M.Y."/>
            <person name="Jogler C."/>
        </authorList>
    </citation>
    <scope>NUCLEOTIDE SEQUENCE [LARGE SCALE GENOMIC DNA]</scope>
    <source>
        <strain evidence="1 2">Pla52n</strain>
    </source>
</reference>
<protein>
    <submittedName>
        <fullName evidence="1">Type I phosphodiesterase / nucleotide pyrophosphatase</fullName>
    </submittedName>
</protein>
<dbReference type="EMBL" id="SJPN01000001">
    <property type="protein sequence ID" value="TWU08476.1"/>
    <property type="molecule type" value="Genomic_DNA"/>
</dbReference>
<dbReference type="Proteomes" id="UP000320176">
    <property type="component" value="Unassembled WGS sequence"/>
</dbReference>
<proteinExistence type="predicted"/>
<dbReference type="Pfam" id="PF01663">
    <property type="entry name" value="Phosphodiest"/>
    <property type="match status" value="1"/>
</dbReference>
<dbReference type="OrthoDB" id="1956004at2"/>
<keyword evidence="2" id="KW-1185">Reference proteome</keyword>
<sequence>MRFFCHLTFIASVVCLGAVSGFCEQTPERRVLVIGIDGCRRDALQAAKTPALDSLVADGAMSESTQILGKRYRFNNTVSGPGWSSFLTGVWADKHGVHDNSFKGKNYVDFPHFFARIKQRFPAARTVSLVDWEPIDTHIVSHADVHKVYPAEGADGYTEQDAVIARDAAEILASDDPHAMMVYFGAVDETGHRDGFHPSVASYLSAIETVDSNVQKVLAALRSRPNYKSEHWLVLVSTDHGGRGTSHGGGHDLPEINTTFLIVSGSDAAKGPIESPTELVDLPMTALVHLGVTIDPNWKLDGKPVGLR</sequence>
<dbReference type="InterPro" id="IPR002591">
    <property type="entry name" value="Phosphodiest/P_Trfase"/>
</dbReference>
<dbReference type="RefSeq" id="WP_146518512.1">
    <property type="nucleotide sequence ID" value="NZ_CP151726.1"/>
</dbReference>
<gene>
    <name evidence="1" type="ORF">Pla52n_10590</name>
</gene>
<name>A0A5C6BB37_9BACT</name>
<dbReference type="SUPFAM" id="SSF53649">
    <property type="entry name" value="Alkaline phosphatase-like"/>
    <property type="match status" value="1"/>
</dbReference>
<dbReference type="Gene3D" id="3.40.720.10">
    <property type="entry name" value="Alkaline Phosphatase, subunit A"/>
    <property type="match status" value="2"/>
</dbReference>